<geneLocation type="plasmid" evidence="3">
    <name>ii</name>
</geneLocation>
<dbReference type="AlphaFoldDB" id="A0A375HW65"/>
<keyword evidence="2" id="KW-0614">Plasmid</keyword>
<protein>
    <submittedName>
        <fullName evidence="2">Uncharacterized protein</fullName>
    </submittedName>
</protein>
<geneLocation type="plasmid" evidence="2">
    <name>II</name>
</geneLocation>
<gene>
    <name evidence="1" type="ORF">CBM2605_B40024</name>
    <name evidence="2" type="ORF">CBM2607_MP21635</name>
</gene>
<dbReference type="RefSeq" id="WP_081610743.1">
    <property type="nucleotide sequence ID" value="NZ_AQUR01000098.1"/>
</dbReference>
<evidence type="ECO:0000313" key="2">
    <source>
        <dbReference type="EMBL" id="SPD60977.1"/>
    </source>
</evidence>
<evidence type="ECO:0000313" key="4">
    <source>
        <dbReference type="Proteomes" id="UP000256710"/>
    </source>
</evidence>
<proteinExistence type="predicted"/>
<accession>A0A375HW65</accession>
<reference evidence="3 4" key="1">
    <citation type="submission" date="2018-01" db="EMBL/GenBank/DDBJ databases">
        <authorList>
            <person name="Clerissi C."/>
        </authorList>
    </citation>
    <scope>NUCLEOTIDE SEQUENCE [LARGE SCALE GENOMIC DNA]</scope>
    <source>
        <strain evidence="1">Cupriavidus taiwanensis STM 6082</strain>
        <strain evidence="2">Cupriavidus taiwanensis STM 6160</strain>
        <plasmid evidence="2">II</plasmid>
        <plasmid evidence="3">ii</plasmid>
    </source>
</reference>
<dbReference type="EMBL" id="LT984807">
    <property type="protein sequence ID" value="SPD60977.1"/>
    <property type="molecule type" value="Genomic_DNA"/>
</dbReference>
<dbReference type="Proteomes" id="UP000256710">
    <property type="component" value="Unassembled WGS sequence"/>
</dbReference>
<name>A0A375HW65_9BURK</name>
<evidence type="ECO:0000313" key="3">
    <source>
        <dbReference type="Proteomes" id="UP000255168"/>
    </source>
</evidence>
<evidence type="ECO:0000313" key="1">
    <source>
        <dbReference type="EMBL" id="SOZ39693.1"/>
    </source>
</evidence>
<organism evidence="2 3">
    <name type="scientific">Cupriavidus neocaledonicus</name>
    <dbReference type="NCBI Taxonomy" id="1040979"/>
    <lineage>
        <taxon>Bacteria</taxon>
        <taxon>Pseudomonadati</taxon>
        <taxon>Pseudomonadota</taxon>
        <taxon>Betaproteobacteria</taxon>
        <taxon>Burkholderiales</taxon>
        <taxon>Burkholderiaceae</taxon>
        <taxon>Cupriavidus</taxon>
    </lineage>
</organism>
<keyword evidence="4" id="KW-1185">Reference proteome</keyword>
<sequence>MATVKHPNGKILTLVAQRRTTPLPADAPKPIYIEREFIEVLVFDSMPNPSSIMGHAAIEVRGITYNRQADGYRRQAPTAYIYRETAQRDIIGLRLWVTPMEADALQADLESRVNAGKKYDLLRNSCSTNTAQALENIGILAHDPRNIQTPVTPAELLSVVSKSNRVVERRLYPKGWKHGASTNW</sequence>
<dbReference type="EMBL" id="OFTC01000043">
    <property type="protein sequence ID" value="SOZ39693.1"/>
    <property type="molecule type" value="Genomic_DNA"/>
</dbReference>
<dbReference type="Proteomes" id="UP000255168">
    <property type="component" value="Plasmid II"/>
</dbReference>